<keyword evidence="2" id="KW-0812">Transmembrane</keyword>
<protein>
    <submittedName>
        <fullName evidence="3">Uncharacterized protein</fullName>
    </submittedName>
</protein>
<reference evidence="3" key="1">
    <citation type="submission" date="2023-06" db="EMBL/GenBank/DDBJ databases">
        <title>Genome-scale phylogeny and comparative genomics of the fungal order Sordariales.</title>
        <authorList>
            <consortium name="Lawrence Berkeley National Laboratory"/>
            <person name="Hensen N."/>
            <person name="Bonometti L."/>
            <person name="Westerberg I."/>
            <person name="Brannstrom I.O."/>
            <person name="Guillou S."/>
            <person name="Cros-Aarteil S."/>
            <person name="Calhoun S."/>
            <person name="Haridas S."/>
            <person name="Kuo A."/>
            <person name="Mondo S."/>
            <person name="Pangilinan J."/>
            <person name="Riley R."/>
            <person name="Labutti K."/>
            <person name="Andreopoulos B."/>
            <person name="Lipzen A."/>
            <person name="Chen C."/>
            <person name="Yanf M."/>
            <person name="Daum C."/>
            <person name="Ng V."/>
            <person name="Clum A."/>
            <person name="Steindorff A."/>
            <person name="Ohm R."/>
            <person name="Martin F."/>
            <person name="Silar P."/>
            <person name="Natvig D."/>
            <person name="Lalanne C."/>
            <person name="Gautier V."/>
            <person name="Ament-Velasquez S.L."/>
            <person name="Kruys A."/>
            <person name="Hutchinson M.I."/>
            <person name="Powell A.J."/>
            <person name="Barry K."/>
            <person name="Miller A.N."/>
            <person name="Grigoriev I.V."/>
            <person name="Debuchy R."/>
            <person name="Gladieux P."/>
            <person name="Thoren M.H."/>
            <person name="Johannesson H."/>
        </authorList>
    </citation>
    <scope>NUCLEOTIDE SEQUENCE</scope>
    <source>
        <strain evidence="3">SMH2532-1</strain>
    </source>
</reference>
<organism evidence="3 4">
    <name type="scientific">Cercophora newfieldiana</name>
    <dbReference type="NCBI Taxonomy" id="92897"/>
    <lineage>
        <taxon>Eukaryota</taxon>
        <taxon>Fungi</taxon>
        <taxon>Dikarya</taxon>
        <taxon>Ascomycota</taxon>
        <taxon>Pezizomycotina</taxon>
        <taxon>Sordariomycetes</taxon>
        <taxon>Sordariomycetidae</taxon>
        <taxon>Sordariales</taxon>
        <taxon>Lasiosphaeriaceae</taxon>
        <taxon>Cercophora</taxon>
    </lineage>
</organism>
<comment type="caution">
    <text evidence="3">The sequence shown here is derived from an EMBL/GenBank/DDBJ whole genome shotgun (WGS) entry which is preliminary data.</text>
</comment>
<evidence type="ECO:0000313" key="3">
    <source>
        <dbReference type="EMBL" id="KAK0643002.1"/>
    </source>
</evidence>
<feature type="compositionally biased region" description="Low complexity" evidence="1">
    <location>
        <begin position="33"/>
        <end position="42"/>
    </location>
</feature>
<feature type="region of interest" description="Disordered" evidence="1">
    <location>
        <begin position="24"/>
        <end position="48"/>
    </location>
</feature>
<keyword evidence="2" id="KW-1133">Transmembrane helix</keyword>
<feature type="transmembrane region" description="Helical" evidence="2">
    <location>
        <begin position="189"/>
        <end position="212"/>
    </location>
</feature>
<evidence type="ECO:0000256" key="1">
    <source>
        <dbReference type="SAM" id="MobiDB-lite"/>
    </source>
</evidence>
<dbReference type="EMBL" id="JAULSV010000005">
    <property type="protein sequence ID" value="KAK0643002.1"/>
    <property type="molecule type" value="Genomic_DNA"/>
</dbReference>
<name>A0AA39Y173_9PEZI</name>
<feature type="transmembrane region" description="Helical" evidence="2">
    <location>
        <begin position="218"/>
        <end position="239"/>
    </location>
</feature>
<accession>A0AA39Y173</accession>
<dbReference type="AlphaFoldDB" id="A0AA39Y173"/>
<keyword evidence="2" id="KW-0472">Membrane</keyword>
<evidence type="ECO:0000256" key="2">
    <source>
        <dbReference type="SAM" id="Phobius"/>
    </source>
</evidence>
<dbReference type="Proteomes" id="UP001174936">
    <property type="component" value="Unassembled WGS sequence"/>
</dbReference>
<gene>
    <name evidence="3" type="ORF">B0T16DRAFT_459196</name>
</gene>
<evidence type="ECO:0000313" key="4">
    <source>
        <dbReference type="Proteomes" id="UP001174936"/>
    </source>
</evidence>
<sequence>MSDFVSQKTQNKLPRHSAQELGNYEHELPYLTPAPSASQPDDAPGHPRNIRLAFQAAGNLFLYPTPSVLADQAKAAAMRDARALSETYGAAAHRAVLRWVSAVAWKMFRKTSIEEASVMVTDIDDVERGESSNRIVPCDRRPHPELTTLFHGHNIVGGTDNFAAQYPDVVTGATATKVLLVTSELRKRAVAWLFATILAVAVGGGVSIGVATSDWRNGAVFAGTLGTVSGVLLAMVIYLSKR</sequence>
<proteinExistence type="predicted"/>
<keyword evidence="4" id="KW-1185">Reference proteome</keyword>